<dbReference type="SMART" id="SM00826">
    <property type="entry name" value="PKS_DH"/>
    <property type="match status" value="1"/>
</dbReference>
<dbReference type="InterPro" id="IPR020841">
    <property type="entry name" value="PKS_Beta-ketoAc_synthase_dom"/>
</dbReference>
<gene>
    <name evidence="12" type="ORF">SH580_02925</name>
</gene>
<dbReference type="Gene3D" id="1.10.1200.10">
    <property type="entry name" value="ACP-like"/>
    <property type="match status" value="1"/>
</dbReference>
<dbReference type="InterPro" id="IPR016039">
    <property type="entry name" value="Thiolase-like"/>
</dbReference>
<proteinExistence type="predicted"/>
<dbReference type="InterPro" id="IPR042104">
    <property type="entry name" value="PKS_dehydratase_sf"/>
</dbReference>
<dbReference type="SUPFAM" id="SSF50129">
    <property type="entry name" value="GroES-like"/>
    <property type="match status" value="1"/>
</dbReference>
<dbReference type="InterPro" id="IPR014043">
    <property type="entry name" value="Acyl_transferase_dom"/>
</dbReference>
<organism evidence="12 13">
    <name type="scientific">Coraliomargarita algicola</name>
    <dbReference type="NCBI Taxonomy" id="3092156"/>
    <lineage>
        <taxon>Bacteria</taxon>
        <taxon>Pseudomonadati</taxon>
        <taxon>Verrucomicrobiota</taxon>
        <taxon>Opitutia</taxon>
        <taxon>Puniceicoccales</taxon>
        <taxon>Coraliomargaritaceae</taxon>
        <taxon>Coraliomargarita</taxon>
    </lineage>
</organism>
<dbReference type="SUPFAM" id="SSF53901">
    <property type="entry name" value="Thiolase-like"/>
    <property type="match status" value="1"/>
</dbReference>
<dbReference type="InterPro" id="IPR013968">
    <property type="entry name" value="PKS_KR"/>
</dbReference>
<dbReference type="PROSITE" id="PS50075">
    <property type="entry name" value="CARRIER"/>
    <property type="match status" value="1"/>
</dbReference>
<dbReference type="InterPro" id="IPR016036">
    <property type="entry name" value="Malonyl_transacylase_ACP-bd"/>
</dbReference>
<dbReference type="CDD" id="cd00833">
    <property type="entry name" value="PKS"/>
    <property type="match status" value="1"/>
</dbReference>
<dbReference type="InterPro" id="IPR020843">
    <property type="entry name" value="ER"/>
</dbReference>
<evidence type="ECO:0000256" key="8">
    <source>
        <dbReference type="SAM" id="MobiDB-lite"/>
    </source>
</evidence>
<dbReference type="PANTHER" id="PTHR43775">
    <property type="entry name" value="FATTY ACID SYNTHASE"/>
    <property type="match status" value="1"/>
</dbReference>
<dbReference type="Gene3D" id="3.40.366.10">
    <property type="entry name" value="Malonyl-Coenzyme A Acyl Carrier Protein, domain 2"/>
    <property type="match status" value="1"/>
</dbReference>
<evidence type="ECO:0000259" key="10">
    <source>
        <dbReference type="PROSITE" id="PS52004"/>
    </source>
</evidence>
<dbReference type="SUPFAM" id="SSF51735">
    <property type="entry name" value="NAD(P)-binding Rossmann-fold domains"/>
    <property type="match status" value="3"/>
</dbReference>
<dbReference type="Pfam" id="PF08659">
    <property type="entry name" value="KR"/>
    <property type="match status" value="1"/>
</dbReference>
<dbReference type="RefSeq" id="WP_319833512.1">
    <property type="nucleotide sequence ID" value="NZ_CP138858.1"/>
</dbReference>
<keyword evidence="5" id="KW-0511">Multifunctional enzyme</keyword>
<feature type="domain" description="Carrier" evidence="9">
    <location>
        <begin position="2005"/>
        <end position="2082"/>
    </location>
</feature>
<name>A0ABZ0RNV4_9BACT</name>
<dbReference type="InterPro" id="IPR009081">
    <property type="entry name" value="PP-bd_ACP"/>
</dbReference>
<evidence type="ECO:0000259" key="9">
    <source>
        <dbReference type="PROSITE" id="PS50075"/>
    </source>
</evidence>
<dbReference type="Pfam" id="PF08240">
    <property type="entry name" value="ADH_N"/>
    <property type="match status" value="1"/>
</dbReference>
<dbReference type="Gene3D" id="3.10.129.110">
    <property type="entry name" value="Polyketide synthase dehydratase"/>
    <property type="match status" value="1"/>
</dbReference>
<dbReference type="InterPro" id="IPR049552">
    <property type="entry name" value="PKS_DH_N"/>
</dbReference>
<dbReference type="PROSITE" id="PS00606">
    <property type="entry name" value="KS3_1"/>
    <property type="match status" value="1"/>
</dbReference>
<dbReference type="Gene3D" id="3.40.50.720">
    <property type="entry name" value="NAD(P)-binding Rossmann-like Domain"/>
    <property type="match status" value="3"/>
</dbReference>
<dbReference type="InterPro" id="IPR014031">
    <property type="entry name" value="Ketoacyl_synth_C"/>
</dbReference>
<dbReference type="SMART" id="SM00823">
    <property type="entry name" value="PKS_PP"/>
    <property type="match status" value="1"/>
</dbReference>
<evidence type="ECO:0000256" key="7">
    <source>
        <dbReference type="PROSITE-ProRule" id="PRU01363"/>
    </source>
</evidence>
<evidence type="ECO:0000256" key="3">
    <source>
        <dbReference type="ARBA" id="ARBA00022679"/>
    </source>
</evidence>
<keyword evidence="4" id="KW-0521">NADP</keyword>
<dbReference type="InterPro" id="IPR013154">
    <property type="entry name" value="ADH-like_N"/>
</dbReference>
<dbReference type="PROSITE" id="PS52019">
    <property type="entry name" value="PKS_MFAS_DH"/>
    <property type="match status" value="1"/>
</dbReference>
<dbReference type="Pfam" id="PF00698">
    <property type="entry name" value="Acyl_transf_1"/>
    <property type="match status" value="1"/>
</dbReference>
<keyword evidence="3" id="KW-0808">Transferase</keyword>
<dbReference type="InterPro" id="IPR011032">
    <property type="entry name" value="GroES-like_sf"/>
</dbReference>
<dbReference type="PROSITE" id="PS52004">
    <property type="entry name" value="KS3_2"/>
    <property type="match status" value="1"/>
</dbReference>
<dbReference type="InterPro" id="IPR032821">
    <property type="entry name" value="PKS_assoc"/>
</dbReference>
<dbReference type="Pfam" id="PF14765">
    <property type="entry name" value="PS-DH"/>
    <property type="match status" value="1"/>
</dbReference>
<evidence type="ECO:0000259" key="11">
    <source>
        <dbReference type="PROSITE" id="PS52019"/>
    </source>
</evidence>
<dbReference type="Proteomes" id="UP001324993">
    <property type="component" value="Chromosome"/>
</dbReference>
<dbReference type="InterPro" id="IPR049551">
    <property type="entry name" value="PKS_DH_C"/>
</dbReference>
<feature type="domain" description="Ketosynthase family 3 (KS3)" evidence="10">
    <location>
        <begin position="1"/>
        <end position="430"/>
    </location>
</feature>
<dbReference type="Pfam" id="PF02801">
    <property type="entry name" value="Ketoacyl-synt_C"/>
    <property type="match status" value="1"/>
</dbReference>
<keyword evidence="1" id="KW-0596">Phosphopantetheine</keyword>
<keyword evidence="2" id="KW-0597">Phosphoprotein</keyword>
<dbReference type="InterPro" id="IPR018201">
    <property type="entry name" value="Ketoacyl_synth_AS"/>
</dbReference>
<evidence type="ECO:0000313" key="13">
    <source>
        <dbReference type="Proteomes" id="UP001324993"/>
    </source>
</evidence>
<dbReference type="Gene3D" id="3.40.47.10">
    <property type="match status" value="1"/>
</dbReference>
<dbReference type="Gene3D" id="3.90.180.10">
    <property type="entry name" value="Medium-chain alcohol dehydrogenases, catalytic domain"/>
    <property type="match status" value="1"/>
</dbReference>
<evidence type="ECO:0000256" key="2">
    <source>
        <dbReference type="ARBA" id="ARBA00022553"/>
    </source>
</evidence>
<keyword evidence="13" id="KW-1185">Reference proteome</keyword>
<evidence type="ECO:0000256" key="6">
    <source>
        <dbReference type="ARBA" id="ARBA00023315"/>
    </source>
</evidence>
<dbReference type="Pfam" id="PF16197">
    <property type="entry name" value="KAsynt_C_assoc"/>
    <property type="match status" value="1"/>
</dbReference>
<feature type="region of interest" description="N-terminal hotdog fold" evidence="7">
    <location>
        <begin position="890"/>
        <end position="1017"/>
    </location>
</feature>
<dbReference type="InterPro" id="IPR050091">
    <property type="entry name" value="PKS_NRPS_Biosynth_Enz"/>
</dbReference>
<dbReference type="SMART" id="SM00822">
    <property type="entry name" value="PKS_KR"/>
    <property type="match status" value="1"/>
</dbReference>
<feature type="domain" description="PKS/mFAS DH" evidence="11">
    <location>
        <begin position="890"/>
        <end position="1171"/>
    </location>
</feature>
<dbReference type="SUPFAM" id="SSF55048">
    <property type="entry name" value="Probable ACP-binding domain of malonyl-CoA ACP transacylase"/>
    <property type="match status" value="1"/>
</dbReference>
<dbReference type="Pfam" id="PF00550">
    <property type="entry name" value="PP-binding"/>
    <property type="match status" value="1"/>
</dbReference>
<dbReference type="InterPro" id="IPR020806">
    <property type="entry name" value="PKS_PP-bd"/>
</dbReference>
<dbReference type="InterPro" id="IPR057326">
    <property type="entry name" value="KR_dom"/>
</dbReference>
<dbReference type="InterPro" id="IPR013149">
    <property type="entry name" value="ADH-like_C"/>
</dbReference>
<dbReference type="InterPro" id="IPR020807">
    <property type="entry name" value="PKS_DH"/>
</dbReference>
<dbReference type="PANTHER" id="PTHR43775:SF37">
    <property type="entry name" value="SI:DKEY-61P9.11"/>
    <property type="match status" value="1"/>
</dbReference>
<evidence type="ECO:0000256" key="5">
    <source>
        <dbReference type="ARBA" id="ARBA00023268"/>
    </source>
</evidence>
<dbReference type="InterPro" id="IPR036291">
    <property type="entry name" value="NAD(P)-bd_dom_sf"/>
</dbReference>
<feature type="active site" description="Proton donor; for dehydratase activity" evidence="7">
    <location>
        <position position="1092"/>
    </location>
</feature>
<dbReference type="Pfam" id="PF00107">
    <property type="entry name" value="ADH_zinc_N"/>
    <property type="match status" value="1"/>
</dbReference>
<dbReference type="Pfam" id="PF21089">
    <property type="entry name" value="PKS_DH_N"/>
    <property type="match status" value="1"/>
</dbReference>
<keyword evidence="6" id="KW-0012">Acyltransferase</keyword>
<feature type="region of interest" description="Disordered" evidence="8">
    <location>
        <begin position="990"/>
        <end position="1018"/>
    </location>
</feature>
<dbReference type="Gene3D" id="3.30.70.3290">
    <property type="match status" value="1"/>
</dbReference>
<accession>A0ABZ0RNV4</accession>
<dbReference type="Pfam" id="PF00109">
    <property type="entry name" value="ketoacyl-synt"/>
    <property type="match status" value="1"/>
</dbReference>
<dbReference type="SMART" id="SM00827">
    <property type="entry name" value="PKS_AT"/>
    <property type="match status" value="1"/>
</dbReference>
<dbReference type="InterPro" id="IPR016035">
    <property type="entry name" value="Acyl_Trfase/lysoPLipase"/>
</dbReference>
<evidence type="ECO:0000256" key="4">
    <source>
        <dbReference type="ARBA" id="ARBA00022857"/>
    </source>
</evidence>
<sequence>MKIAILGIGLRFPPNCNNLDSLWRLLESGGDAIVPVPKDRWDPRRFTDTDLERPSKNYVAKGGYLRDNPRLFDPAVFGMSPREAHGLDPQQRVLLETTWEAFEDAGIPIERQDGARTGVFVGGFCLDHLLQINHPANRLLASSHSATSATMTILANRLSYVFNLRGPSFTLDTACSSSLVALHCACQSLISGETTMALAGGVNIMMRPEFPLMMSKGRFLSDHANCRAFDASAAGYVRGEGAGMLLLKPLDAALADGDSIHAVIEGTGVNQDGRTPGISLPNSEAQEELMREVYGRAGVAPAEVDYVEAHGTGTQAGDPLEARALDAVFREGRATEQKLLVGSIKTNFGHTEAAAGIAGVIKAVLVLQKRQVPPTLHFNTPNPKIPFSQYLFRVVDANETLPTAAEKPVLHVGVNSFGYGGTNGHVVLASAPQALATRPADAPSKEPDFTLFPLSARSPEALRESASRLAFYVRRNKTASLRDLYYSLAYRKSLLNYRIGIVASDTQDLRQKLMLASNGDEQDGIRIGSEPVEATGPVFVYTGMGPQWWAMGRELFASKPVCAQVLDEVEAIFRPLSGWSLKEAMLADEADSPMMKTEVAQPANLVIQLALTRLWQQWGIEPAAVIGHSVGEVTSALVAGVYTLEEAVLISYHRSRLQAKEAGKGGMLAVGLPEAEVNDLLKGRPGVSIAAVNSFSSVTLSGDHDELKAIAAELEKEEIFHRSLRVEVAYHSPQMDPIEAPILEALASLSPKPARIPLISTVSAGQSSGTEWTADYWWRNVRQPVRFASGIQALIEQGHSLFLEVGPHPVLGNSIQEVAADSGSRSRTVFSLRRKEPERSTLRNNLAALFTLGVTPDWSAVGPEGGAFVRLPNYPWQRQLYWQETADSEMDRIGLPGPVYQNTRIHAAQPTWEVEINDAFFPFVKDHGVQGQTVFPGMGYIESALFLQDTVLGEPASCLRDVDFEAVLIMDRSKLQHLVSSINAQTGEFTISSRVEGDPESTRRHARGRLSPRPLESDPNYFPAIDDWRARCQHEVPSSSFYDRLRRRGLEYGPHFRPVQTVQTDGVHFLAEIAGMPGTADSTHLIHPTLLDGALQPVLYVARGERMVPVSIACLRFHASPSAHKIIAFGRLNHETDTSLNADVFVCDESGKPLITIEGITCQSIGDSGNAQSLPPIYLPEWRISEALPEPAASFDWHAWQIIQDTSASTATEREQALCAAGAQKLPWSPDAEDSENPVDTQLKAAHQLLYLLPSNDCEQASHSYICETNLRFLALLQALKRNAYQGDLIIVTDASPANASPTSNALAALGALGQNEIDGLRTRCIYLEPSESEQQLKLLESELTSQASGEVWLRADERRTAGLSKQVPQAAVIAPEDVPLSEAVHLVTGDGKKLSDLNYQRCQRPSPQAGEVELRIHTSALNYKDLLKIYGKLHPLVLRDTFFGETLGMEVYAEVLALGPDTSGELAVGDRVIALLPDAFRSFATIPETFVVKAPKGWGARAASIPVVYLTAVHGLEKLAQLQPGERVLIHQATGGLGLAAIDVARKAGAEIFATAGSEAKREWLQQAGIEQVFPSRDLSFVESILAATDGEGVDVVLSAQTGLAQKESLNLLKAGGRYIDVGKKDIIDDSGLPLRAFNRNLLFAAIDIDRLLVERPAYIRSLMQGIVADFEAGTYKGVDTELFPAAEIEDALNKMAQSKHQGKLLIDFQNGSVETRPREANRSVARKTGAYLITGGTSGFGLETAKWLSRKGAGRVVLLSRRGDAVPGLDEKRATIEEEGAEVVVLKGDATSVADLQRAYEAMTAGGLEAAGVIHGAMVLEDAFLEEMDATRFTTGFQPKVAGAIALAEVFRDASLDFLVFYSSISALIGNRGQANYVAANAFLDAYALRLRRSGMPAYSINWGALKESGVVARSSNLAGALEAAGVKGLGNEEALAALEVVLRADAPRAAAIELDWQVWKQAHPKLAQDPRFLEHAEARSHGLENETAQKLLAEVIELKQDEKSVRLEQEIAEVLSNVLKVSADSVKPEARLTDMGVDSLLMLELSLGLKERTGIPFTAMELLKGPSVRELAQLLLARLNGQDA</sequence>
<dbReference type="SMART" id="SM00829">
    <property type="entry name" value="PKS_ER"/>
    <property type="match status" value="1"/>
</dbReference>
<protein>
    <submittedName>
        <fullName evidence="12">SDR family NAD(P)-dependent oxidoreductase</fullName>
    </submittedName>
</protein>
<dbReference type="SMART" id="SM00825">
    <property type="entry name" value="PKS_KS"/>
    <property type="match status" value="1"/>
</dbReference>
<dbReference type="SUPFAM" id="SSF52151">
    <property type="entry name" value="FabD/lysophospholipase-like"/>
    <property type="match status" value="1"/>
</dbReference>
<dbReference type="InterPro" id="IPR049900">
    <property type="entry name" value="PKS_mFAS_DH"/>
</dbReference>
<dbReference type="InterPro" id="IPR001227">
    <property type="entry name" value="Ac_transferase_dom_sf"/>
</dbReference>
<reference evidence="12 13" key="1">
    <citation type="submission" date="2023-11" db="EMBL/GenBank/DDBJ databases">
        <title>Coraliomargarita sp. nov., isolated from marine algae.</title>
        <authorList>
            <person name="Lee J.K."/>
            <person name="Baek J.H."/>
            <person name="Kim J.M."/>
            <person name="Choi D.G."/>
            <person name="Jeon C.O."/>
        </authorList>
    </citation>
    <scope>NUCLEOTIDE SEQUENCE [LARGE SCALE GENOMIC DNA]</scope>
    <source>
        <strain evidence="12 13">J2-16</strain>
    </source>
</reference>
<dbReference type="InterPro" id="IPR036736">
    <property type="entry name" value="ACP-like_sf"/>
</dbReference>
<evidence type="ECO:0000256" key="1">
    <source>
        <dbReference type="ARBA" id="ARBA00022450"/>
    </source>
</evidence>
<dbReference type="EMBL" id="CP138858">
    <property type="protein sequence ID" value="WPJ96655.1"/>
    <property type="molecule type" value="Genomic_DNA"/>
</dbReference>
<dbReference type="InterPro" id="IPR014030">
    <property type="entry name" value="Ketoacyl_synth_N"/>
</dbReference>
<dbReference type="CDD" id="cd05195">
    <property type="entry name" value="enoyl_red"/>
    <property type="match status" value="1"/>
</dbReference>
<feature type="active site" description="Proton acceptor; for dehydratase activity" evidence="7">
    <location>
        <position position="927"/>
    </location>
</feature>
<evidence type="ECO:0000313" key="12">
    <source>
        <dbReference type="EMBL" id="WPJ96655.1"/>
    </source>
</evidence>
<dbReference type="SUPFAM" id="SSF47336">
    <property type="entry name" value="ACP-like"/>
    <property type="match status" value="1"/>
</dbReference>
<feature type="region of interest" description="C-terminal hotdog fold" evidence="7">
    <location>
        <begin position="1033"/>
        <end position="1171"/>
    </location>
</feature>